<keyword evidence="3" id="KW-1185">Reference proteome</keyword>
<dbReference type="EMBL" id="MPUH01000240">
    <property type="protein sequence ID" value="OMJ85333.1"/>
    <property type="molecule type" value="Genomic_DNA"/>
</dbReference>
<name>A0A1R2C8J6_9CILI</name>
<dbReference type="Proteomes" id="UP000187209">
    <property type="component" value="Unassembled WGS sequence"/>
</dbReference>
<sequence length="775" mass="90552">MNIYENCCKCFVQAIYYELIIPGRCKKHLYCKNCYKDIPRCDSEKSIECPDCRQFFFPAASEYSNICSHCNNTREINAKICLCHQMCNECILNLAGKKIRSCYWCLFQWENTCCNCFWYIPFNVLACPWHIHHRYCEGCLLINKKVCKICIKDEIQPGNKQCTICHKKDNSYIKNECKKHFICKICFIVLLDPDYSNFYDKIIRCKDCDIAIYHKKSKSFCALCLNKEKKLLKILACPKNHNFCKKCFANKKDKAKFFSCQYCYNYFYPKNEDRLCLLCTNSRESCIETICDRHNICSLCFNYIFISNPKLYADSIYCKQCSQSIKLKLKKTPKTFKVSKHKINSINPLEVNQIMKSEYSCIFCNAIYRKSIDKCNIHHVCPKCSKSKIDIIRNLNCPQCSKATIPSCNSCKTKYNNHDFIYENLACIYSHNYCKNCLIIPEKYALHDICKYCLIMYENASLEKCLLCKAQMNINYKGYLCENHSLCKKCFEILNNDNKFVYASVFPCQTCGDNLKILNFSFVHNDFKNNIENIEENKKLPLGIENAKKTRNLSDFDQSEPEKPLDINSKIDLDRNSSQTDSNLLNEKSKLSSNLSISIETKEDESENVEKSSSLTQSYKNLAYLLNASIKKLITSEIANSSATNETTKNLECCCNDAHYNIECGHSLCPLCLENKFKKNYEKFIENIRIRNLKVLNEEAMGINCHKEDCYCKLTIPFSVFYESAKKVALSFSIDEKFVKHYELYFEGIRYKFESFNCCGYITGYLFERKCMWCN</sequence>
<dbReference type="AlphaFoldDB" id="A0A1R2C8J6"/>
<gene>
    <name evidence="2" type="ORF">SteCoe_13366</name>
</gene>
<accession>A0A1R2C8J6</accession>
<evidence type="ECO:0000313" key="2">
    <source>
        <dbReference type="EMBL" id="OMJ85333.1"/>
    </source>
</evidence>
<evidence type="ECO:0000313" key="3">
    <source>
        <dbReference type="Proteomes" id="UP000187209"/>
    </source>
</evidence>
<feature type="compositionally biased region" description="Basic and acidic residues" evidence="1">
    <location>
        <begin position="551"/>
        <end position="575"/>
    </location>
</feature>
<feature type="region of interest" description="Disordered" evidence="1">
    <location>
        <begin position="551"/>
        <end position="584"/>
    </location>
</feature>
<proteinExistence type="predicted"/>
<organism evidence="2 3">
    <name type="scientific">Stentor coeruleus</name>
    <dbReference type="NCBI Taxonomy" id="5963"/>
    <lineage>
        <taxon>Eukaryota</taxon>
        <taxon>Sar</taxon>
        <taxon>Alveolata</taxon>
        <taxon>Ciliophora</taxon>
        <taxon>Postciliodesmatophora</taxon>
        <taxon>Heterotrichea</taxon>
        <taxon>Heterotrichida</taxon>
        <taxon>Stentoridae</taxon>
        <taxon>Stentor</taxon>
    </lineage>
</organism>
<protein>
    <submittedName>
        <fullName evidence="2">Uncharacterized protein</fullName>
    </submittedName>
</protein>
<reference evidence="2 3" key="1">
    <citation type="submission" date="2016-11" db="EMBL/GenBank/DDBJ databases">
        <title>The macronuclear genome of Stentor coeruleus: a giant cell with tiny introns.</title>
        <authorList>
            <person name="Slabodnick M."/>
            <person name="Ruby J.G."/>
            <person name="Reiff S.B."/>
            <person name="Swart E.C."/>
            <person name="Gosai S."/>
            <person name="Prabakaran S."/>
            <person name="Witkowska E."/>
            <person name="Larue G.E."/>
            <person name="Fisher S."/>
            <person name="Freeman R.M."/>
            <person name="Gunawardena J."/>
            <person name="Chu W."/>
            <person name="Stover N.A."/>
            <person name="Gregory B.D."/>
            <person name="Nowacki M."/>
            <person name="Derisi J."/>
            <person name="Roy S.W."/>
            <person name="Marshall W.F."/>
            <person name="Sood P."/>
        </authorList>
    </citation>
    <scope>NUCLEOTIDE SEQUENCE [LARGE SCALE GENOMIC DNA]</scope>
    <source>
        <strain evidence="2">WM001</strain>
    </source>
</reference>
<evidence type="ECO:0000256" key="1">
    <source>
        <dbReference type="SAM" id="MobiDB-lite"/>
    </source>
</evidence>
<comment type="caution">
    <text evidence="2">The sequence shown here is derived from an EMBL/GenBank/DDBJ whole genome shotgun (WGS) entry which is preliminary data.</text>
</comment>